<dbReference type="HOGENOM" id="CLU_026775_0_0_3"/>
<dbReference type="Gene3D" id="1.10.490.10">
    <property type="entry name" value="Globins"/>
    <property type="match status" value="1"/>
</dbReference>
<dbReference type="InterPro" id="IPR051932">
    <property type="entry name" value="Bact_StressResp_Reg"/>
</dbReference>
<dbReference type="InterPro" id="IPR009050">
    <property type="entry name" value="Globin-like_sf"/>
</dbReference>
<evidence type="ECO:0000313" key="4">
    <source>
        <dbReference type="Proteomes" id="UP000010475"/>
    </source>
</evidence>
<evidence type="ECO:0000259" key="2">
    <source>
        <dbReference type="PROSITE" id="PS50801"/>
    </source>
</evidence>
<evidence type="ECO:0000256" key="1">
    <source>
        <dbReference type="ARBA" id="ARBA00022553"/>
    </source>
</evidence>
<dbReference type="CDD" id="cd07041">
    <property type="entry name" value="STAS_RsbR_RsbS_like"/>
    <property type="match status" value="1"/>
</dbReference>
<protein>
    <submittedName>
        <fullName evidence="3">Anti-anti-sigma regulatory factor (Antagonist of anti-sigma factor)</fullName>
    </submittedName>
</protein>
<dbReference type="PANTHER" id="PTHR33745:SF3">
    <property type="entry name" value="RSBT CO-ANTAGONIST PROTEIN RSBRC"/>
    <property type="match status" value="1"/>
</dbReference>
<reference evidence="3 4" key="1">
    <citation type="submission" date="2012-06" db="EMBL/GenBank/DDBJ databases">
        <title>Finished chromosome of genome of Cylindrospermum stagnale PCC 7417.</title>
        <authorList>
            <consortium name="US DOE Joint Genome Institute"/>
            <person name="Gugger M."/>
            <person name="Coursin T."/>
            <person name="Rippka R."/>
            <person name="Tandeau De Marsac N."/>
            <person name="Huntemann M."/>
            <person name="Wei C.-L."/>
            <person name="Han J."/>
            <person name="Detter J.C."/>
            <person name="Han C."/>
            <person name="Tapia R."/>
            <person name="Chen A."/>
            <person name="Kyrpides N."/>
            <person name="Mavromatis K."/>
            <person name="Markowitz V."/>
            <person name="Szeto E."/>
            <person name="Ivanova N."/>
            <person name="Pagani I."/>
            <person name="Pati A."/>
            <person name="Goodwin L."/>
            <person name="Nordberg H.P."/>
            <person name="Cantor M.N."/>
            <person name="Hua S.X."/>
            <person name="Woyke T."/>
            <person name="Kerfeld C.A."/>
        </authorList>
    </citation>
    <scope>NUCLEOTIDE SEQUENCE [LARGE SCALE GENOMIC DNA]</scope>
    <source>
        <strain evidence="3 4">PCC 7417</strain>
    </source>
</reference>
<dbReference type="SUPFAM" id="SSF46458">
    <property type="entry name" value="Globin-like"/>
    <property type="match status" value="1"/>
</dbReference>
<dbReference type="InterPro" id="IPR002645">
    <property type="entry name" value="STAS_dom"/>
</dbReference>
<dbReference type="KEGG" id="csg:Cylst_4055"/>
<dbReference type="GO" id="GO:0020037">
    <property type="term" value="F:heme binding"/>
    <property type="evidence" value="ECO:0007669"/>
    <property type="project" value="InterPro"/>
</dbReference>
<dbReference type="STRING" id="56107.Cylst_4055"/>
<keyword evidence="4" id="KW-1185">Reference proteome</keyword>
<keyword evidence="1" id="KW-0597">Phosphoprotein</keyword>
<dbReference type="Pfam" id="PF11563">
    <property type="entry name" value="Protoglobin"/>
    <property type="match status" value="1"/>
</dbReference>
<dbReference type="SUPFAM" id="SSF52091">
    <property type="entry name" value="SpoIIaa-like"/>
    <property type="match status" value="1"/>
</dbReference>
<proteinExistence type="predicted"/>
<dbReference type="InterPro" id="IPR036513">
    <property type="entry name" value="STAS_dom_sf"/>
</dbReference>
<dbReference type="eggNOG" id="COG1366">
    <property type="taxonomic scope" value="Bacteria"/>
</dbReference>
<dbReference type="AlphaFoldDB" id="K9X0M5"/>
<dbReference type="OrthoDB" id="9800154at2"/>
<dbReference type="EMBL" id="CP003642">
    <property type="protein sequence ID" value="AFZ26165.1"/>
    <property type="molecule type" value="Genomic_DNA"/>
</dbReference>
<dbReference type="Pfam" id="PF01740">
    <property type="entry name" value="STAS"/>
    <property type="match status" value="1"/>
</dbReference>
<organism evidence="3 4">
    <name type="scientific">Cylindrospermum stagnale PCC 7417</name>
    <dbReference type="NCBI Taxonomy" id="56107"/>
    <lineage>
        <taxon>Bacteria</taxon>
        <taxon>Bacillati</taxon>
        <taxon>Cyanobacteriota</taxon>
        <taxon>Cyanophyceae</taxon>
        <taxon>Nostocales</taxon>
        <taxon>Nostocaceae</taxon>
        <taxon>Cylindrospermum</taxon>
    </lineage>
</organism>
<dbReference type="RefSeq" id="WP_015209408.1">
    <property type="nucleotide sequence ID" value="NC_019757.1"/>
</dbReference>
<dbReference type="Proteomes" id="UP000010475">
    <property type="component" value="Chromosome"/>
</dbReference>
<sequence>MNFQTNYLHTAGDVRDSSSLRQLYEISDRDLEEIKSLEPLMLPQMDKMVDGFYRWLMEQPEYEQFFSDPKLLKHTQKMQRIYWEKFLAGKVDDEYVEHRRVIGETHARIGLSMTMFFAGMTIFNNLVSEIIQEKGTNAKNKVTTADAVAKVIHLDTGIVCEVYSIMSNEMISVQSKSLMEMSTPVTQVWDDILLLPLVGIVDSKRALDIRNAVLSAISRTRARVFILDISGVAVVDTAVANHLIKIAKATRLMGCESTLSGISPAIAETIIELGIDTGTLKTTATMMDALEGAFQRLGLRITKTH</sequence>
<dbReference type="PANTHER" id="PTHR33745">
    <property type="entry name" value="RSBT ANTAGONIST PROTEIN RSBS-RELATED"/>
    <property type="match status" value="1"/>
</dbReference>
<feature type="domain" description="STAS" evidence="2">
    <location>
        <begin position="182"/>
        <end position="293"/>
    </location>
</feature>
<evidence type="ECO:0000313" key="3">
    <source>
        <dbReference type="EMBL" id="AFZ26165.1"/>
    </source>
</evidence>
<accession>K9X0M5</accession>
<dbReference type="InterPro" id="IPR044398">
    <property type="entry name" value="Globin-sensor_dom"/>
</dbReference>
<gene>
    <name evidence="3" type="ORF">Cylst_4055</name>
</gene>
<dbReference type="InterPro" id="IPR012292">
    <property type="entry name" value="Globin/Proto"/>
</dbReference>
<name>K9X0M5_9NOST</name>
<dbReference type="PROSITE" id="PS50801">
    <property type="entry name" value="STAS"/>
    <property type="match status" value="1"/>
</dbReference>
<dbReference type="PATRIC" id="fig|56107.3.peg.4454"/>
<dbReference type="Gene3D" id="3.30.750.24">
    <property type="entry name" value="STAS domain"/>
    <property type="match status" value="1"/>
</dbReference>
<dbReference type="CDD" id="cd14762">
    <property type="entry name" value="GS_STAS"/>
    <property type="match status" value="1"/>
</dbReference>
<dbReference type="GO" id="GO:0019825">
    <property type="term" value="F:oxygen binding"/>
    <property type="evidence" value="ECO:0007669"/>
    <property type="project" value="InterPro"/>
</dbReference>